<evidence type="ECO:0000313" key="3">
    <source>
        <dbReference type="Proteomes" id="UP000198924"/>
    </source>
</evidence>
<name>A0A1I3YKK3_9GAMM</name>
<evidence type="ECO:0000313" key="2">
    <source>
        <dbReference type="EMBL" id="SFK31756.1"/>
    </source>
</evidence>
<reference evidence="3" key="1">
    <citation type="submission" date="2016-10" db="EMBL/GenBank/DDBJ databases">
        <authorList>
            <person name="Varghese N."/>
            <person name="Submissions S."/>
        </authorList>
    </citation>
    <scope>NUCLEOTIDE SEQUENCE [LARGE SCALE GENOMIC DNA]</scope>
    <source>
        <strain evidence="3">DSM 11578</strain>
    </source>
</reference>
<dbReference type="Proteomes" id="UP000198924">
    <property type="component" value="Unassembled WGS sequence"/>
</dbReference>
<feature type="compositionally biased region" description="Polar residues" evidence="1">
    <location>
        <begin position="133"/>
        <end position="143"/>
    </location>
</feature>
<dbReference type="RefSeq" id="WP_091713441.1">
    <property type="nucleotide sequence ID" value="NZ_FOSH01000008.1"/>
</dbReference>
<accession>A0A1I3YKK3</accession>
<feature type="region of interest" description="Disordered" evidence="1">
    <location>
        <begin position="131"/>
        <end position="150"/>
    </location>
</feature>
<keyword evidence="3" id="KW-1185">Reference proteome</keyword>
<protein>
    <submittedName>
        <fullName evidence="2">Uncharacterized protein</fullName>
    </submittedName>
</protein>
<organism evidence="2 3">
    <name type="scientific">Methylophaga sulfidovorans</name>
    <dbReference type="NCBI Taxonomy" id="45496"/>
    <lineage>
        <taxon>Bacteria</taxon>
        <taxon>Pseudomonadati</taxon>
        <taxon>Pseudomonadota</taxon>
        <taxon>Gammaproteobacteria</taxon>
        <taxon>Thiotrichales</taxon>
        <taxon>Piscirickettsiaceae</taxon>
        <taxon>Methylophaga</taxon>
    </lineage>
</organism>
<dbReference type="OrthoDB" id="9863955at2"/>
<sequence length="159" mass="17789">MSVNNISSVSSQYIRQPSRTAFSEKANAIYAKLNEHEQSFLDKDTVEKALHAFTDVQSEVFSLGKTEPDSETNNKATLANQYDLASELAIRMQGTRSQIQQQPVLQLMVDDTGVLVSEKVKGNTVVEEPVKRTPNQTNNNYEQKNMADEQVQQHISITA</sequence>
<proteinExistence type="predicted"/>
<dbReference type="AlphaFoldDB" id="A0A1I3YKK3"/>
<dbReference type="EMBL" id="FOSH01000008">
    <property type="protein sequence ID" value="SFK31756.1"/>
    <property type="molecule type" value="Genomic_DNA"/>
</dbReference>
<evidence type="ECO:0000256" key="1">
    <source>
        <dbReference type="SAM" id="MobiDB-lite"/>
    </source>
</evidence>
<gene>
    <name evidence="2" type="ORF">SAMN04488079_10890</name>
</gene>